<evidence type="ECO:0000256" key="1">
    <source>
        <dbReference type="SAM" id="SignalP"/>
    </source>
</evidence>
<feature type="chain" id="PRO_5042011216" evidence="1">
    <location>
        <begin position="25"/>
        <end position="238"/>
    </location>
</feature>
<dbReference type="InterPro" id="IPR036380">
    <property type="entry name" value="Isochorismatase-like_sf"/>
</dbReference>
<dbReference type="AlphaFoldDB" id="A0AAE9YQ31"/>
<evidence type="ECO:0000313" key="3">
    <source>
        <dbReference type="EMBL" id="WDD97487.1"/>
    </source>
</evidence>
<dbReference type="InterPro" id="IPR053152">
    <property type="entry name" value="Hydrolase_YcaC-like"/>
</dbReference>
<accession>A0AAE9YQ31</accession>
<dbReference type="EMBL" id="CP059735">
    <property type="protein sequence ID" value="WDD97487.1"/>
    <property type="molecule type" value="Genomic_DNA"/>
</dbReference>
<dbReference type="Gene3D" id="3.40.50.850">
    <property type="entry name" value="Isochorismatase-like"/>
    <property type="match status" value="1"/>
</dbReference>
<evidence type="ECO:0000313" key="4">
    <source>
        <dbReference type="Proteomes" id="UP000032568"/>
    </source>
</evidence>
<dbReference type="Proteomes" id="UP000032568">
    <property type="component" value="Chromosome"/>
</dbReference>
<feature type="domain" description="Isochorismatase-like" evidence="2">
    <location>
        <begin position="44"/>
        <end position="194"/>
    </location>
</feature>
<sequence length="238" mass="25621">MKKFKTLSALLTAATLAFSSIGWAQNEPAANKFSETLTPDNAMLAMIDHQTGLLVGVRDLDPMLLKNNIRGLTAMAKVLELPSVITSSYPGGPNGPIMPDILENLPDAPVINRQGEINAWKSPEFKKAIEKTGRKKIIMAGLVTDVCLLFPALSAVAEGYDVYAVIDASGTWNDTVQQAAIARMTQAGVKVTTWGSVLAEIMDDWRSPKGMELGGVLGTHTSYGWVYDSYMSQASQGK</sequence>
<reference evidence="3 4" key="1">
    <citation type="journal article" date="2015" name="Genome Announc.">
        <title>Draft Genome Sequences of Marine Isolates of Thalassomonas viridans and Thalassomonas actiniarum.</title>
        <authorList>
            <person name="Olonade I."/>
            <person name="van Zyl L.J."/>
            <person name="Trindade M."/>
        </authorList>
    </citation>
    <scope>NUCLEOTIDE SEQUENCE [LARGE SCALE GENOMIC DNA]</scope>
    <source>
        <strain evidence="3 4">A5K-106</strain>
    </source>
</reference>
<dbReference type="InterPro" id="IPR000868">
    <property type="entry name" value="Isochorismatase-like_dom"/>
</dbReference>
<dbReference type="PANTHER" id="PTHR43559">
    <property type="entry name" value="HYDROLASE YCAC-RELATED"/>
    <property type="match status" value="1"/>
</dbReference>
<dbReference type="PANTHER" id="PTHR43559:SF3">
    <property type="entry name" value="HYDROLASE YCAC-RELATED"/>
    <property type="match status" value="1"/>
</dbReference>
<dbReference type="Pfam" id="PF00857">
    <property type="entry name" value="Isochorismatase"/>
    <property type="match status" value="1"/>
</dbReference>
<protein>
    <submittedName>
        <fullName evidence="3">Hydrolase</fullName>
    </submittedName>
</protein>
<organism evidence="3 4">
    <name type="scientific">Thalassomonas actiniarum</name>
    <dbReference type="NCBI Taxonomy" id="485447"/>
    <lineage>
        <taxon>Bacteria</taxon>
        <taxon>Pseudomonadati</taxon>
        <taxon>Pseudomonadota</taxon>
        <taxon>Gammaproteobacteria</taxon>
        <taxon>Alteromonadales</taxon>
        <taxon>Colwelliaceae</taxon>
        <taxon>Thalassomonas</taxon>
    </lineage>
</organism>
<dbReference type="SUPFAM" id="SSF52499">
    <property type="entry name" value="Isochorismatase-like hydrolases"/>
    <property type="match status" value="1"/>
</dbReference>
<reference evidence="3 4" key="2">
    <citation type="journal article" date="2022" name="Mar. Drugs">
        <title>Bioassay-Guided Fractionation Leads to the Detection of Cholic Acid Generated by the Rare Thalassomonas sp.</title>
        <authorList>
            <person name="Pheiffer F."/>
            <person name="Schneider Y.K."/>
            <person name="Hansen E.H."/>
            <person name="Andersen J.H."/>
            <person name="Isaksson J."/>
            <person name="Busche T."/>
            <person name="R C."/>
            <person name="Kalinowski J."/>
            <person name="Zyl L.V."/>
            <person name="Trindade M."/>
        </authorList>
    </citation>
    <scope>NUCLEOTIDE SEQUENCE [LARGE SCALE GENOMIC DNA]</scope>
    <source>
        <strain evidence="3 4">A5K-106</strain>
    </source>
</reference>
<gene>
    <name evidence="3" type="ORF">SG35_019485</name>
</gene>
<name>A0AAE9YQ31_9GAMM</name>
<proteinExistence type="predicted"/>
<evidence type="ECO:0000259" key="2">
    <source>
        <dbReference type="Pfam" id="PF00857"/>
    </source>
</evidence>
<dbReference type="CDD" id="cd01012">
    <property type="entry name" value="YcaC_related"/>
    <property type="match status" value="1"/>
</dbReference>
<dbReference type="GO" id="GO:0016787">
    <property type="term" value="F:hydrolase activity"/>
    <property type="evidence" value="ECO:0007669"/>
    <property type="project" value="UniProtKB-KW"/>
</dbReference>
<dbReference type="KEGG" id="tact:SG35_019485"/>
<dbReference type="RefSeq" id="WP_084692624.1">
    <property type="nucleotide sequence ID" value="NZ_CP059735.1"/>
</dbReference>
<feature type="signal peptide" evidence="1">
    <location>
        <begin position="1"/>
        <end position="24"/>
    </location>
</feature>
<keyword evidence="3" id="KW-0378">Hydrolase</keyword>
<keyword evidence="4" id="KW-1185">Reference proteome</keyword>
<keyword evidence="1" id="KW-0732">Signal</keyword>